<evidence type="ECO:0000313" key="3">
    <source>
        <dbReference type="EMBL" id="KAL0103803.1"/>
    </source>
</evidence>
<feature type="region of interest" description="Disordered" evidence="1">
    <location>
        <begin position="272"/>
        <end position="293"/>
    </location>
</feature>
<gene>
    <name evidence="3" type="ORF">PUN28_017840</name>
    <name evidence="4" type="ORF">PUN28_017841</name>
</gene>
<evidence type="ECO:0000259" key="2">
    <source>
        <dbReference type="Pfam" id="PF23055"/>
    </source>
</evidence>
<dbReference type="InterPro" id="IPR055469">
    <property type="entry name" value="DUF7041"/>
</dbReference>
<name>A0AAW2EKF0_9HYME</name>
<protein>
    <recommendedName>
        <fullName evidence="2">DUF7041 domain-containing protein</fullName>
    </recommendedName>
</protein>
<feature type="domain" description="DUF7041" evidence="2">
    <location>
        <begin position="60"/>
        <end position="143"/>
    </location>
</feature>
<comment type="caution">
    <text evidence="3">The sequence shown here is derived from an EMBL/GenBank/DDBJ whole genome shotgun (WGS) entry which is preliminary data.</text>
</comment>
<evidence type="ECO:0000256" key="1">
    <source>
        <dbReference type="SAM" id="MobiDB-lite"/>
    </source>
</evidence>
<dbReference type="PANTHER" id="PTHR33327:SF3">
    <property type="entry name" value="RNA-DIRECTED DNA POLYMERASE"/>
    <property type="match status" value="1"/>
</dbReference>
<keyword evidence="5" id="KW-1185">Reference proteome</keyword>
<dbReference type="Pfam" id="PF23055">
    <property type="entry name" value="DUF7041"/>
    <property type="match status" value="1"/>
</dbReference>
<dbReference type="Proteomes" id="UP001430953">
    <property type="component" value="Unassembled WGS sequence"/>
</dbReference>
<feature type="region of interest" description="Disordered" evidence="1">
    <location>
        <begin position="1"/>
        <end position="31"/>
    </location>
</feature>
<dbReference type="EMBL" id="JADYXP020000021">
    <property type="protein sequence ID" value="KAL0103803.1"/>
    <property type="molecule type" value="Genomic_DNA"/>
</dbReference>
<dbReference type="PANTHER" id="PTHR33327">
    <property type="entry name" value="ENDONUCLEASE"/>
    <property type="match status" value="1"/>
</dbReference>
<proteinExistence type="predicted"/>
<reference evidence="3 5" key="1">
    <citation type="submission" date="2023-03" db="EMBL/GenBank/DDBJ databases">
        <title>High recombination rates correlate with genetic variation in Cardiocondyla obscurior ants.</title>
        <authorList>
            <person name="Errbii M."/>
        </authorList>
    </citation>
    <scope>NUCLEOTIDE SEQUENCE [LARGE SCALE GENOMIC DNA]</scope>
    <source>
        <strain evidence="3">Alpha-2009</strain>
        <tissue evidence="3">Whole body</tissue>
    </source>
</reference>
<sequence>MSNPPVLTPQVSPSSTIEQNKSQENTATPLPTKNMAMQSVSGSHVAAADESTDAIKNCKLPPFWKENPELWFFQVESAFQINRVTNDDFKYHMVVSKLDSDSLQEVADIIKSPPRERKYAGLKKAILDRFMDSADRQMRKLLTQLELGDRKPSQLLRRMRSLADNRASEDVLRVKWMDLLPSSAQRLLRFFKTSSLDELAAAADELLEDNTNPTVLAVSSNKVQTETNPVLPAGSVDPSIQATLLALQTSVSQLIGLNRDLLNQMKALTTFNRDRRTRERSQSQSRSRPRFREAPSDICRYHQRWGPMALRCIQPCKFVQKASPSTASGN</sequence>
<evidence type="ECO:0000313" key="4">
    <source>
        <dbReference type="EMBL" id="KAL0103804.1"/>
    </source>
</evidence>
<evidence type="ECO:0000313" key="5">
    <source>
        <dbReference type="Proteomes" id="UP001430953"/>
    </source>
</evidence>
<dbReference type="AlphaFoldDB" id="A0AAW2EKF0"/>
<dbReference type="EMBL" id="JADYXP020000021">
    <property type="protein sequence ID" value="KAL0103804.1"/>
    <property type="molecule type" value="Genomic_DNA"/>
</dbReference>
<accession>A0AAW2EKF0</accession>
<organism evidence="3 5">
    <name type="scientific">Cardiocondyla obscurior</name>
    <dbReference type="NCBI Taxonomy" id="286306"/>
    <lineage>
        <taxon>Eukaryota</taxon>
        <taxon>Metazoa</taxon>
        <taxon>Ecdysozoa</taxon>
        <taxon>Arthropoda</taxon>
        <taxon>Hexapoda</taxon>
        <taxon>Insecta</taxon>
        <taxon>Pterygota</taxon>
        <taxon>Neoptera</taxon>
        <taxon>Endopterygota</taxon>
        <taxon>Hymenoptera</taxon>
        <taxon>Apocrita</taxon>
        <taxon>Aculeata</taxon>
        <taxon>Formicoidea</taxon>
        <taxon>Formicidae</taxon>
        <taxon>Myrmicinae</taxon>
        <taxon>Cardiocondyla</taxon>
    </lineage>
</organism>
<feature type="compositionally biased region" description="Basic and acidic residues" evidence="1">
    <location>
        <begin position="272"/>
        <end position="281"/>
    </location>
</feature>